<dbReference type="AlphaFoldDB" id="A0AAX1QSZ3"/>
<reference evidence="2 3" key="1">
    <citation type="submission" date="2018-06" db="EMBL/GenBank/DDBJ databases">
        <title>Draft genome sequences of nine Vibrio sp. clinical isolates from across the United States representing the closest known relative of Vibrio cholerae.</title>
        <authorList>
            <person name="Islam M.T."/>
            <person name="Liang K."/>
            <person name="Im M.S."/>
            <person name="Winkjer J."/>
            <person name="Busby S."/>
            <person name="Batra D."/>
            <person name="Rowe L."/>
            <person name="Tarr C.L."/>
            <person name="Boucher Y."/>
        </authorList>
    </citation>
    <scope>NUCLEOTIDE SEQUENCE [LARGE SCALE GENOMIC DNA]</scope>
    <source>
        <strain evidence="2 3">2016V-1114</strain>
    </source>
</reference>
<evidence type="ECO:0008006" key="4">
    <source>
        <dbReference type="Google" id="ProtNLM"/>
    </source>
</evidence>
<protein>
    <recommendedName>
        <fullName evidence="4">DUF3149 domain-containing protein</fullName>
    </recommendedName>
</protein>
<keyword evidence="1" id="KW-0812">Transmembrane</keyword>
<keyword evidence="1" id="KW-1133">Transmembrane helix</keyword>
<organism evidence="2 3">
    <name type="scientific">Vibrio paracholerae</name>
    <dbReference type="NCBI Taxonomy" id="650003"/>
    <lineage>
        <taxon>Bacteria</taxon>
        <taxon>Pseudomonadati</taxon>
        <taxon>Pseudomonadota</taxon>
        <taxon>Gammaproteobacteria</taxon>
        <taxon>Vibrionales</taxon>
        <taxon>Vibrionaceae</taxon>
        <taxon>Vibrio</taxon>
    </lineage>
</organism>
<keyword evidence="1" id="KW-0472">Membrane</keyword>
<comment type="caution">
    <text evidence="2">The sequence shown here is derived from an EMBL/GenBank/DDBJ whole genome shotgun (WGS) entry which is preliminary data.</text>
</comment>
<feature type="transmembrane region" description="Helical" evidence="1">
    <location>
        <begin position="19"/>
        <end position="44"/>
    </location>
</feature>
<sequence>MEQIVITVDQFATFMEAAFFSNVLAVFLALLLYDLLTCFLVSFFTRMRKRMNNISTESVDN</sequence>
<evidence type="ECO:0000313" key="3">
    <source>
        <dbReference type="Proteomes" id="UP000252427"/>
    </source>
</evidence>
<gene>
    <name evidence="2" type="ORF">DLR70_06560</name>
</gene>
<name>A0AAX1QSZ3_9VIBR</name>
<proteinExistence type="predicted"/>
<evidence type="ECO:0000313" key="2">
    <source>
        <dbReference type="EMBL" id="RBM83388.1"/>
    </source>
</evidence>
<evidence type="ECO:0000256" key="1">
    <source>
        <dbReference type="SAM" id="Phobius"/>
    </source>
</evidence>
<dbReference type="Proteomes" id="UP000252427">
    <property type="component" value="Unassembled WGS sequence"/>
</dbReference>
<dbReference type="EMBL" id="QKKS01000010">
    <property type="protein sequence ID" value="RBM83388.1"/>
    <property type="molecule type" value="Genomic_DNA"/>
</dbReference>
<accession>A0AAX1QSZ3</accession>